<dbReference type="SUPFAM" id="SSF47413">
    <property type="entry name" value="lambda repressor-like DNA-binding domains"/>
    <property type="match status" value="1"/>
</dbReference>
<reference evidence="2 3" key="1">
    <citation type="journal article" date="2018" name="Front. Microbiol.">
        <title>Genome Sequencing of Streptomyces atratus SCSIOZH16 and Activation Production of Nocardamine via Metabolic Engineering.</title>
        <authorList>
            <person name="Li Y."/>
            <person name="Zhang C."/>
            <person name="Liu C."/>
            <person name="Ju J."/>
            <person name="Ma J."/>
        </authorList>
    </citation>
    <scope>NUCLEOTIDE SEQUENCE [LARGE SCALE GENOMIC DNA]</scope>
    <source>
        <strain evidence="2 3">SCSIO_ZH16</strain>
    </source>
</reference>
<feature type="domain" description="HTH cro/C1-type" evidence="1">
    <location>
        <begin position="20"/>
        <end position="74"/>
    </location>
</feature>
<dbReference type="KEGG" id="sata:C5746_14685"/>
<dbReference type="PROSITE" id="PS50943">
    <property type="entry name" value="HTH_CROC1"/>
    <property type="match status" value="1"/>
</dbReference>
<dbReference type="Gene3D" id="1.10.260.40">
    <property type="entry name" value="lambda repressor-like DNA-binding domains"/>
    <property type="match status" value="1"/>
</dbReference>
<protein>
    <submittedName>
        <fullName evidence="2">Transcriptional regulator</fullName>
    </submittedName>
</protein>
<evidence type="ECO:0000313" key="3">
    <source>
        <dbReference type="Proteomes" id="UP000252698"/>
    </source>
</evidence>
<dbReference type="InterPro" id="IPR001387">
    <property type="entry name" value="Cro/C1-type_HTH"/>
</dbReference>
<dbReference type="GO" id="GO:0003677">
    <property type="term" value="F:DNA binding"/>
    <property type="evidence" value="ECO:0007669"/>
    <property type="project" value="InterPro"/>
</dbReference>
<dbReference type="CDD" id="cd00093">
    <property type="entry name" value="HTH_XRE"/>
    <property type="match status" value="1"/>
</dbReference>
<gene>
    <name evidence="2" type="ORF">C5746_14685</name>
</gene>
<organism evidence="2 3">
    <name type="scientific">Streptomyces atratus</name>
    <dbReference type="NCBI Taxonomy" id="1893"/>
    <lineage>
        <taxon>Bacteria</taxon>
        <taxon>Bacillati</taxon>
        <taxon>Actinomycetota</taxon>
        <taxon>Actinomycetes</taxon>
        <taxon>Kitasatosporales</taxon>
        <taxon>Streptomycetaceae</taxon>
        <taxon>Streptomyces</taxon>
    </lineage>
</organism>
<dbReference type="Pfam" id="PF13560">
    <property type="entry name" value="HTH_31"/>
    <property type="match status" value="1"/>
</dbReference>
<dbReference type="Pfam" id="PF17765">
    <property type="entry name" value="MLTR_LBD"/>
    <property type="match status" value="1"/>
</dbReference>
<dbReference type="Proteomes" id="UP000252698">
    <property type="component" value="Chromosome"/>
</dbReference>
<dbReference type="PANTHER" id="PTHR35010">
    <property type="entry name" value="BLL4672 PROTEIN-RELATED"/>
    <property type="match status" value="1"/>
</dbReference>
<dbReference type="Gene3D" id="3.30.450.180">
    <property type="match status" value="1"/>
</dbReference>
<evidence type="ECO:0000259" key="1">
    <source>
        <dbReference type="PROSITE" id="PS50943"/>
    </source>
</evidence>
<dbReference type="GeneID" id="95519718"/>
<dbReference type="AlphaFoldDB" id="A0A2Z5JC85"/>
<dbReference type="InterPro" id="IPR041413">
    <property type="entry name" value="MLTR_LBD"/>
</dbReference>
<evidence type="ECO:0000313" key="2">
    <source>
        <dbReference type="EMBL" id="AXE77981.1"/>
    </source>
</evidence>
<dbReference type="RefSeq" id="WP_114244580.1">
    <property type="nucleotide sequence ID" value="NZ_BMRN01000002.1"/>
</dbReference>
<proteinExistence type="predicted"/>
<name>A0A2Z5JC85_STRAR</name>
<dbReference type="PANTHER" id="PTHR35010:SF4">
    <property type="entry name" value="BLL5781 PROTEIN"/>
    <property type="match status" value="1"/>
</dbReference>
<sequence length="295" mass="33295">MRGHTMPSGHTKPHRIGPLLREWRHRRNLSQLALALLAETSSRHLSFIETGRARPSRELLLRLCDQLDVPVRQRNRLLMAAGYAPAYEETPIGESHMDRANEAVERLLTGHEPYPALVFDTASDLCRANRSAMALLDGVAEELLMPPVNVVRLGLHPQGMARRITNFTEWRRHLLSRLRRDAAFTDDERLNCLYEEVRAYRYPPGLLETEPVFPDGSDIHQVAMPLHIRALGTELSFFSAVTTFVAPVDITLAELTIETFYPADTHTAGTLHSHHWNDHLHAAVPEGSPLLPTAR</sequence>
<dbReference type="InterPro" id="IPR010982">
    <property type="entry name" value="Lambda_DNA-bd_dom_sf"/>
</dbReference>
<dbReference type="EMBL" id="CP027306">
    <property type="protein sequence ID" value="AXE77981.1"/>
    <property type="molecule type" value="Genomic_DNA"/>
</dbReference>
<dbReference type="SMART" id="SM00530">
    <property type="entry name" value="HTH_XRE"/>
    <property type="match status" value="1"/>
</dbReference>
<accession>A0A2Z5JC85</accession>